<dbReference type="Proteomes" id="UP000727907">
    <property type="component" value="Unassembled WGS sequence"/>
</dbReference>
<keyword evidence="3" id="KW-1185">Reference proteome</keyword>
<organism evidence="2 3">
    <name type="scientific">Reyranella humidisoli</name>
    <dbReference type="NCBI Taxonomy" id="2849149"/>
    <lineage>
        <taxon>Bacteria</taxon>
        <taxon>Pseudomonadati</taxon>
        <taxon>Pseudomonadota</taxon>
        <taxon>Alphaproteobacteria</taxon>
        <taxon>Hyphomicrobiales</taxon>
        <taxon>Reyranellaceae</taxon>
        <taxon>Reyranella</taxon>
    </lineage>
</organism>
<dbReference type="CDD" id="cd00570">
    <property type="entry name" value="GST_N_family"/>
    <property type="match status" value="1"/>
</dbReference>
<proteinExistence type="predicted"/>
<dbReference type="EMBL" id="JAHOPB010000003">
    <property type="protein sequence ID" value="MBU8876815.1"/>
    <property type="molecule type" value="Genomic_DNA"/>
</dbReference>
<evidence type="ECO:0000313" key="2">
    <source>
        <dbReference type="EMBL" id="MBU8876815.1"/>
    </source>
</evidence>
<dbReference type="InterPro" id="IPR004045">
    <property type="entry name" value="Glutathione_S-Trfase_N"/>
</dbReference>
<comment type="caution">
    <text evidence="2">The sequence shown here is derived from an EMBL/GenBank/DDBJ whole genome shotgun (WGS) entry which is preliminary data.</text>
</comment>
<sequence length="330" mass="35860">MTCRIYGSELSPYSVKVRSFFRYKNIDHDWIPRSPAVQAEFQKYAKLPLVPLVVTPEGEGIQDSTPILERFEASHPEPSVIPDDPALAFVSALLEEYGDEWGNKWMFHYRWRYQPDVWSTAERIALQMMGAQGTLAVAQARAAVADRMTGRLGFVGSNQQTEPVIEASFAKALGLIEAHLASRPYLLGGRPAMADFGLWAQLYEAATDPTPGAIMRASAPNVMGWIQRMVAPRAEGGFEPLAALAPTLTPLLAQEVGALFLPWSAANAAAIGHGHKSFTISLGGAEWTQEPQKYHARSLAEIRRKFAAAKAAMGLEPLLAATGCLVGLAG</sequence>
<evidence type="ECO:0000313" key="3">
    <source>
        <dbReference type="Proteomes" id="UP000727907"/>
    </source>
</evidence>
<name>A0ABS6IRZ6_9HYPH</name>
<dbReference type="PANTHER" id="PTHR12289:SF67">
    <property type="match status" value="1"/>
</dbReference>
<dbReference type="PROSITE" id="PS50405">
    <property type="entry name" value="GST_CTER"/>
    <property type="match status" value="1"/>
</dbReference>
<evidence type="ECO:0000259" key="1">
    <source>
        <dbReference type="PROSITE" id="PS50405"/>
    </source>
</evidence>
<protein>
    <submittedName>
        <fullName evidence="2">Glutathione S-transferase family protein</fullName>
    </submittedName>
</protein>
<feature type="domain" description="GST C-terminal" evidence="1">
    <location>
        <begin position="120"/>
        <end position="251"/>
    </location>
</feature>
<dbReference type="InterPro" id="IPR010987">
    <property type="entry name" value="Glutathione-S-Trfase_C-like"/>
</dbReference>
<dbReference type="Pfam" id="PF13410">
    <property type="entry name" value="GST_C_2"/>
    <property type="match status" value="1"/>
</dbReference>
<dbReference type="InterPro" id="IPR050931">
    <property type="entry name" value="Mito_Protein_Transport_Metaxin"/>
</dbReference>
<dbReference type="RefSeq" id="WP_216966002.1">
    <property type="nucleotide sequence ID" value="NZ_JAHOPB010000003.1"/>
</dbReference>
<dbReference type="PANTHER" id="PTHR12289">
    <property type="entry name" value="METAXIN RELATED"/>
    <property type="match status" value="1"/>
</dbReference>
<reference evidence="2 3" key="1">
    <citation type="submission" date="2021-06" db="EMBL/GenBank/DDBJ databases">
        <authorList>
            <person name="Lee D.H."/>
        </authorList>
    </citation>
    <scope>NUCLEOTIDE SEQUENCE [LARGE SCALE GENOMIC DNA]</scope>
    <source>
        <strain evidence="2 3">MMS21-HV4-11</strain>
    </source>
</reference>
<accession>A0ABS6IRZ6</accession>
<dbReference type="Pfam" id="PF13417">
    <property type="entry name" value="GST_N_3"/>
    <property type="match status" value="1"/>
</dbReference>
<gene>
    <name evidence="2" type="ORF">KQ910_23775</name>
</gene>